<dbReference type="Pfam" id="PF25989">
    <property type="entry name" value="YknX_C"/>
    <property type="match status" value="1"/>
</dbReference>
<accession>A0ABS7D492</accession>
<dbReference type="Proteomes" id="UP000812277">
    <property type="component" value="Unassembled WGS sequence"/>
</dbReference>
<feature type="domain" description="Multidrug resistance protein MdtA-like barrel-sandwich hybrid" evidence="4">
    <location>
        <begin position="78"/>
        <end position="239"/>
    </location>
</feature>
<evidence type="ECO:0000259" key="5">
    <source>
        <dbReference type="Pfam" id="PF25989"/>
    </source>
</evidence>
<feature type="signal peptide" evidence="3">
    <location>
        <begin position="1"/>
        <end position="34"/>
    </location>
</feature>
<evidence type="ECO:0000259" key="4">
    <source>
        <dbReference type="Pfam" id="PF25917"/>
    </source>
</evidence>
<evidence type="ECO:0000313" key="6">
    <source>
        <dbReference type="EMBL" id="MBW7474708.1"/>
    </source>
</evidence>
<keyword evidence="2" id="KW-0175">Coiled coil</keyword>
<evidence type="ECO:0000256" key="3">
    <source>
        <dbReference type="SAM" id="SignalP"/>
    </source>
</evidence>
<dbReference type="InterPro" id="IPR058625">
    <property type="entry name" value="MdtA-like_BSH"/>
</dbReference>
<dbReference type="PANTHER" id="PTHR30469">
    <property type="entry name" value="MULTIDRUG RESISTANCE PROTEIN MDTA"/>
    <property type="match status" value="1"/>
</dbReference>
<organism evidence="6 7">
    <name type="scientific">Paenibacillus oenotherae</name>
    <dbReference type="NCBI Taxonomy" id="1435645"/>
    <lineage>
        <taxon>Bacteria</taxon>
        <taxon>Bacillati</taxon>
        <taxon>Bacillota</taxon>
        <taxon>Bacilli</taxon>
        <taxon>Bacillales</taxon>
        <taxon>Paenibacillaceae</taxon>
        <taxon>Paenibacillus</taxon>
    </lineage>
</organism>
<dbReference type="PROSITE" id="PS51257">
    <property type="entry name" value="PROKAR_LIPOPROTEIN"/>
    <property type="match status" value="1"/>
</dbReference>
<gene>
    <name evidence="6" type="ORF">K0T92_08115</name>
</gene>
<keyword evidence="7" id="KW-1185">Reference proteome</keyword>
<proteinExistence type="inferred from homology"/>
<evidence type="ECO:0000313" key="7">
    <source>
        <dbReference type="Proteomes" id="UP000812277"/>
    </source>
</evidence>
<feature type="chain" id="PRO_5045206813" evidence="3">
    <location>
        <begin position="35"/>
        <end position="406"/>
    </location>
</feature>
<dbReference type="Gene3D" id="2.40.420.20">
    <property type="match status" value="1"/>
</dbReference>
<dbReference type="Gene3D" id="2.40.30.170">
    <property type="match status" value="1"/>
</dbReference>
<feature type="coiled-coil region" evidence="2">
    <location>
        <begin position="105"/>
        <end position="187"/>
    </location>
</feature>
<dbReference type="Gene3D" id="2.40.50.100">
    <property type="match status" value="1"/>
</dbReference>
<evidence type="ECO:0000256" key="1">
    <source>
        <dbReference type="ARBA" id="ARBA00009477"/>
    </source>
</evidence>
<dbReference type="EMBL" id="JAHZIJ010000004">
    <property type="protein sequence ID" value="MBW7474708.1"/>
    <property type="molecule type" value="Genomic_DNA"/>
</dbReference>
<comment type="caution">
    <text evidence="6">The sequence shown here is derived from an EMBL/GenBank/DDBJ whole genome shotgun (WGS) entry which is preliminary data.</text>
</comment>
<evidence type="ECO:0000256" key="2">
    <source>
        <dbReference type="SAM" id="Coils"/>
    </source>
</evidence>
<reference evidence="6 7" key="1">
    <citation type="submission" date="2021-07" db="EMBL/GenBank/DDBJ databases">
        <title>Paenibacillus radiodurans sp. nov., isolated from the southeastern edge of Tengger Desert.</title>
        <authorList>
            <person name="Zhang G."/>
        </authorList>
    </citation>
    <scope>NUCLEOTIDE SEQUENCE [LARGE SCALE GENOMIC DNA]</scope>
    <source>
        <strain evidence="6 7">DT7-4</strain>
    </source>
</reference>
<feature type="domain" description="YknX-like C-terminal permuted SH3-like" evidence="5">
    <location>
        <begin position="332"/>
        <end position="398"/>
    </location>
</feature>
<sequence>MMKIAPHKTTKRLKLRTLSLLLALTVLAAGCSQAADKTEETAQSASTVKTMIKVEEVGKHSMGEPREGVAEVSASVKLDITAKTSGTIVSLIKKNGALVKKGDVIARLDARAAQLEKEKAVLALSSAKQSMAGAAAEFKANRLKMVNSIKQLEDQLKQQTRQDETVMEETKRNLDIARQQLAALDETSPVSSHESSVASAKLSLETAELALEQYNIVAPASGLLSDIKLQAGADVSPGTIVGSVHNTDKVSLKASLTAATADLARNKSDLIYYASGNESVQKKAQVVHIGALPDPTTRLYALELEADNGDGMLKAGSRVHIQLTTPEEEVVTAIPSLSIIREGDAAYVFVLSGGKAAKRTITLGRINDTFQEVLTGLKVGEQLVTSGQQSLKDGQAVEASQLEKQQ</sequence>
<dbReference type="NCBIfam" id="TIGR01730">
    <property type="entry name" value="RND_mfp"/>
    <property type="match status" value="1"/>
</dbReference>
<dbReference type="SUPFAM" id="SSF111369">
    <property type="entry name" value="HlyD-like secretion proteins"/>
    <property type="match status" value="1"/>
</dbReference>
<comment type="similarity">
    <text evidence="1">Belongs to the membrane fusion protein (MFP) (TC 8.A.1) family.</text>
</comment>
<dbReference type="InterPro" id="IPR058637">
    <property type="entry name" value="YknX-like_C"/>
</dbReference>
<dbReference type="Pfam" id="PF25917">
    <property type="entry name" value="BSH_RND"/>
    <property type="match status" value="1"/>
</dbReference>
<dbReference type="Gene3D" id="1.10.287.470">
    <property type="entry name" value="Helix hairpin bin"/>
    <property type="match status" value="1"/>
</dbReference>
<keyword evidence="3" id="KW-0732">Signal</keyword>
<dbReference type="InterPro" id="IPR006143">
    <property type="entry name" value="RND_pump_MFP"/>
</dbReference>
<name>A0ABS7D492_9BACL</name>
<protein>
    <submittedName>
        <fullName evidence="6">Efflux RND transporter periplasmic adaptor subunit</fullName>
    </submittedName>
</protein>
<dbReference type="PANTHER" id="PTHR30469:SF33">
    <property type="entry name" value="SLR1207 PROTEIN"/>
    <property type="match status" value="1"/>
</dbReference>